<proteinExistence type="predicted"/>
<keyword evidence="1" id="KW-1133">Transmembrane helix</keyword>
<evidence type="ECO:0000256" key="1">
    <source>
        <dbReference type="SAM" id="Phobius"/>
    </source>
</evidence>
<dbReference type="EMBL" id="FQZT01000005">
    <property type="protein sequence ID" value="SHJ17920.1"/>
    <property type="molecule type" value="Genomic_DNA"/>
</dbReference>
<dbReference type="STRING" id="1122189.SAMN02745165_01710"/>
<dbReference type="RefSeq" id="WP_072907857.1">
    <property type="nucleotide sequence ID" value="NZ_FQZT01000005.1"/>
</dbReference>
<feature type="transmembrane region" description="Helical" evidence="1">
    <location>
        <begin position="126"/>
        <end position="148"/>
    </location>
</feature>
<keyword evidence="1" id="KW-0472">Membrane</keyword>
<feature type="transmembrane region" description="Helical" evidence="1">
    <location>
        <begin position="168"/>
        <end position="187"/>
    </location>
</feature>
<feature type="transmembrane region" description="Helical" evidence="1">
    <location>
        <begin position="27"/>
        <end position="44"/>
    </location>
</feature>
<evidence type="ECO:0000313" key="3">
    <source>
        <dbReference type="Proteomes" id="UP000184171"/>
    </source>
</evidence>
<gene>
    <name evidence="2" type="ORF">SAMN02745165_01710</name>
</gene>
<keyword evidence="1" id="KW-0812">Transmembrane</keyword>
<protein>
    <submittedName>
        <fullName evidence="2">Putative membrane protein</fullName>
    </submittedName>
</protein>
<feature type="transmembrane region" description="Helical" evidence="1">
    <location>
        <begin position="53"/>
        <end position="73"/>
    </location>
</feature>
<evidence type="ECO:0000313" key="2">
    <source>
        <dbReference type="EMBL" id="SHJ17920.1"/>
    </source>
</evidence>
<name>A0A1M6H6T9_MALRU</name>
<dbReference type="AlphaFoldDB" id="A0A1M6H6T9"/>
<dbReference type="InterPro" id="IPR014509">
    <property type="entry name" value="YjdF-like"/>
</dbReference>
<dbReference type="OrthoDB" id="9786473at2"/>
<keyword evidence="3" id="KW-1185">Reference proteome</keyword>
<dbReference type="Pfam" id="PF09997">
    <property type="entry name" value="DUF2238"/>
    <property type="match status" value="1"/>
</dbReference>
<dbReference type="PIRSF" id="PIRSF020606">
    <property type="entry name" value="UCP020606"/>
    <property type="match status" value="1"/>
</dbReference>
<accession>A0A1M6H6T9</accession>
<reference evidence="2 3" key="1">
    <citation type="submission" date="2016-11" db="EMBL/GenBank/DDBJ databases">
        <authorList>
            <person name="Jaros S."/>
            <person name="Januszkiewicz K."/>
            <person name="Wedrychowicz H."/>
        </authorList>
    </citation>
    <scope>NUCLEOTIDE SEQUENCE [LARGE SCALE GENOMIC DNA]</scope>
    <source>
        <strain evidence="2 3">DSM 5091</strain>
    </source>
</reference>
<dbReference type="Proteomes" id="UP000184171">
    <property type="component" value="Unassembled WGS sequence"/>
</dbReference>
<feature type="transmembrane region" description="Helical" evidence="1">
    <location>
        <begin position="96"/>
        <end position="114"/>
    </location>
</feature>
<organism evidence="2 3">
    <name type="scientific">Malonomonas rubra DSM 5091</name>
    <dbReference type="NCBI Taxonomy" id="1122189"/>
    <lineage>
        <taxon>Bacteria</taxon>
        <taxon>Pseudomonadati</taxon>
        <taxon>Thermodesulfobacteriota</taxon>
        <taxon>Desulfuromonadia</taxon>
        <taxon>Desulfuromonadales</taxon>
        <taxon>Geopsychrobacteraceae</taxon>
        <taxon>Malonomonas</taxon>
    </lineage>
</organism>
<dbReference type="InterPro" id="IPR058534">
    <property type="entry name" value="YjdF"/>
</dbReference>
<sequence length="197" mass="22471">MLKILWLTIFSATFIWSAIAPKDYPTWFLEVLPALIGIVILALSRKKFPLTPLCYFLILLHCVILMVGGHYTYAEVPLFDWIRDSFELQRNNYDKVGHFAQGFVPAIIAREIVIRKRVITAAGWRNFFICCFCLAFSAFYELIEWWVAVLSGTGAEAFLGTQGYIWDTQSDMLLALIGAIAALLFLAKAHDRQLQKL</sequence>